<gene>
    <name evidence="2" type="ORF">D1639_07695</name>
</gene>
<feature type="chain" id="PRO_5029008309" description="Secreted protein" evidence="1">
    <location>
        <begin position="26"/>
        <end position="160"/>
    </location>
</feature>
<protein>
    <recommendedName>
        <fullName evidence="3">Secreted protein</fullName>
    </recommendedName>
</protein>
<name>A0A7C9NZR8_9BACT</name>
<evidence type="ECO:0000256" key="1">
    <source>
        <dbReference type="SAM" id="SignalP"/>
    </source>
</evidence>
<organism evidence="2">
    <name type="scientific">Muribaculaceae bacterium Z82</name>
    <dbReference type="NCBI Taxonomy" id="2304548"/>
    <lineage>
        <taxon>Bacteria</taxon>
        <taxon>Pseudomonadati</taxon>
        <taxon>Bacteroidota</taxon>
        <taxon>Bacteroidia</taxon>
        <taxon>Bacteroidales</taxon>
        <taxon>Muribaculaceae</taxon>
    </lineage>
</organism>
<keyword evidence="1" id="KW-0732">Signal</keyword>
<evidence type="ECO:0000313" key="2">
    <source>
        <dbReference type="EMBL" id="NBI34910.1"/>
    </source>
</evidence>
<evidence type="ECO:0008006" key="3">
    <source>
        <dbReference type="Google" id="ProtNLM"/>
    </source>
</evidence>
<feature type="signal peptide" evidence="1">
    <location>
        <begin position="1"/>
        <end position="25"/>
    </location>
</feature>
<reference evidence="2" key="1">
    <citation type="submission" date="2018-08" db="EMBL/GenBank/DDBJ databases">
        <title>Murine metabolic-syndrome-specific gut microbial biobank.</title>
        <authorList>
            <person name="Liu C."/>
        </authorList>
    </citation>
    <scope>NUCLEOTIDE SEQUENCE [LARGE SCALE GENOMIC DNA]</scope>
    <source>
        <strain evidence="2">Z82</strain>
    </source>
</reference>
<accession>A0A7C9NZR8</accession>
<sequence length="160" mass="15576">MKHTMTKIAGATAVAALVVPGVALAATPTAAVTPDDANATWTHVEASGHRAGAGCVQKTAVAGEFACTQDCLTPTASISGVFMKASAALCQSMAQAAVVATADGSYTVSHDGSVVSVQPGGEGDQSQIMGCACASNVPGGAAVMNARVDGVSLASLLGQL</sequence>
<dbReference type="AlphaFoldDB" id="A0A7C9NZR8"/>
<dbReference type="EMBL" id="QWKH01000054">
    <property type="protein sequence ID" value="NBI34910.1"/>
    <property type="molecule type" value="Genomic_DNA"/>
</dbReference>
<proteinExistence type="predicted"/>
<comment type="caution">
    <text evidence="2">The sequence shown here is derived from an EMBL/GenBank/DDBJ whole genome shotgun (WGS) entry which is preliminary data.</text>
</comment>